<keyword evidence="10" id="KW-0624">Polysaccharide degradation</keyword>
<dbReference type="GO" id="GO:0008422">
    <property type="term" value="F:beta-glucosidase activity"/>
    <property type="evidence" value="ECO:0007669"/>
    <property type="project" value="UniProtKB-EC"/>
</dbReference>
<dbReference type="SMART" id="SM01217">
    <property type="entry name" value="Fn3_like"/>
    <property type="match status" value="1"/>
</dbReference>
<dbReference type="VEuPathDB" id="FungiDB:Malapachy_3938"/>
<dbReference type="InterPro" id="IPR036962">
    <property type="entry name" value="Glyco_hydro_3_N_sf"/>
</dbReference>
<dbReference type="InterPro" id="IPR026891">
    <property type="entry name" value="Fn3-like"/>
</dbReference>
<evidence type="ECO:0000313" key="15">
    <source>
        <dbReference type="Proteomes" id="UP000037751"/>
    </source>
</evidence>
<feature type="signal peptide" evidence="12">
    <location>
        <begin position="1"/>
        <end position="20"/>
    </location>
</feature>
<dbReference type="RefSeq" id="XP_017991588.1">
    <property type="nucleotide sequence ID" value="XM_018138397.1"/>
</dbReference>
<dbReference type="Gene3D" id="3.20.20.300">
    <property type="entry name" value="Glycoside hydrolase, family 3, N-terminal domain"/>
    <property type="match status" value="1"/>
</dbReference>
<dbReference type="AlphaFoldDB" id="A0A0M8MJW6"/>
<dbReference type="InterPro" id="IPR013783">
    <property type="entry name" value="Ig-like_fold"/>
</dbReference>
<evidence type="ECO:0000256" key="4">
    <source>
        <dbReference type="ARBA" id="ARBA00012744"/>
    </source>
</evidence>
<evidence type="ECO:0000256" key="1">
    <source>
        <dbReference type="ARBA" id="ARBA00000448"/>
    </source>
</evidence>
<evidence type="ECO:0000256" key="7">
    <source>
        <dbReference type="ARBA" id="ARBA00023180"/>
    </source>
</evidence>
<dbReference type="InterPro" id="IPR036881">
    <property type="entry name" value="Glyco_hydro_3_C_sf"/>
</dbReference>
<evidence type="ECO:0000256" key="2">
    <source>
        <dbReference type="ARBA" id="ARBA00004987"/>
    </source>
</evidence>
<dbReference type="GeneID" id="28730273"/>
<dbReference type="InterPro" id="IPR001764">
    <property type="entry name" value="Glyco_hydro_3_N"/>
</dbReference>
<evidence type="ECO:0000256" key="9">
    <source>
        <dbReference type="ARBA" id="ARBA00023295"/>
    </source>
</evidence>
<protein>
    <recommendedName>
        <fullName evidence="4">beta-glucosidase</fullName>
        <ecNumber evidence="4">3.2.1.21</ecNumber>
    </recommendedName>
</protein>
<dbReference type="FunFam" id="3.40.50.1700:FF:000003">
    <property type="entry name" value="Probable beta-glucosidase"/>
    <property type="match status" value="1"/>
</dbReference>
<gene>
    <name evidence="14" type="ORF">Malapachy_3938</name>
</gene>
<dbReference type="PRINTS" id="PR00133">
    <property type="entry name" value="GLHYDRLASE3"/>
</dbReference>
<dbReference type="Gene3D" id="3.40.50.1700">
    <property type="entry name" value="Glycoside hydrolase family 3 C-terminal domain"/>
    <property type="match status" value="1"/>
</dbReference>
<evidence type="ECO:0000256" key="11">
    <source>
        <dbReference type="SAM" id="MobiDB-lite"/>
    </source>
</evidence>
<evidence type="ECO:0000256" key="10">
    <source>
        <dbReference type="ARBA" id="ARBA00023326"/>
    </source>
</evidence>
<feature type="domain" description="Fibronectin type III-like" evidence="13">
    <location>
        <begin position="721"/>
        <end position="790"/>
    </location>
</feature>
<evidence type="ECO:0000256" key="6">
    <source>
        <dbReference type="ARBA" id="ARBA00023001"/>
    </source>
</evidence>
<evidence type="ECO:0000256" key="5">
    <source>
        <dbReference type="ARBA" id="ARBA00022801"/>
    </source>
</evidence>
<reference evidence="14 15" key="1">
    <citation type="submission" date="2015-07" db="EMBL/GenBank/DDBJ databases">
        <title>Draft Genome Sequence of Malassezia furfur CBS1878 and Malassezia pachydermatis CBS1879.</title>
        <authorList>
            <person name="Triana S."/>
            <person name="Ohm R."/>
            <person name="Gonzalez A."/>
            <person name="DeCock H."/>
            <person name="Restrepo S."/>
            <person name="Celis A."/>
        </authorList>
    </citation>
    <scope>NUCLEOTIDE SEQUENCE [LARGE SCALE GENOMIC DNA]</scope>
    <source>
        <strain evidence="14 15">CBS 1879</strain>
    </source>
</reference>
<dbReference type="FunFam" id="3.20.20.300:FF:000002">
    <property type="entry name" value="Probable beta-glucosidase"/>
    <property type="match status" value="1"/>
</dbReference>
<dbReference type="Pfam" id="PF01915">
    <property type="entry name" value="Glyco_hydro_3_C"/>
    <property type="match status" value="1"/>
</dbReference>
<evidence type="ECO:0000259" key="13">
    <source>
        <dbReference type="SMART" id="SM01217"/>
    </source>
</evidence>
<keyword evidence="8" id="KW-0119">Carbohydrate metabolism</keyword>
<evidence type="ECO:0000256" key="8">
    <source>
        <dbReference type="ARBA" id="ARBA00023277"/>
    </source>
</evidence>
<dbReference type="PANTHER" id="PTHR42715:SF2">
    <property type="entry name" value="BETA-GLUCOSIDASE F-RELATED"/>
    <property type="match status" value="1"/>
</dbReference>
<accession>A0A0M8MJW6</accession>
<comment type="pathway">
    <text evidence="2">Glycan metabolism; cellulose degradation.</text>
</comment>
<evidence type="ECO:0000313" key="14">
    <source>
        <dbReference type="EMBL" id="KOS13956.1"/>
    </source>
</evidence>
<dbReference type="Proteomes" id="UP000037751">
    <property type="component" value="Unassembled WGS sequence"/>
</dbReference>
<sequence length="802" mass="88503">MWFLRFVCGAFVWFAGVCFYARDDAHGPEVPDTAPGLPVIPLVPFNGNDSMPSSPPTYPSPNTTTRGYWDEPVRRARETVSKMNVSDLVTLVTGSGYGNGLCVGNIAPIPSIEFPGLCLQDSPLGLRGVDLATAFPPAITAAATFSKQLMYERGVALAEEFRDKGVNVFLGPMINVIRAPAAGRNWEGFGADPYVNGEGAYQTVLGVQSKGVQAVLKHYIANEQEHFRNTGSSNLDERTEREIYLHPFLRGIQAGAVSVMASYNFVNNTWMTQNPYLLNGRLKTELGFQGYVMSDWGAHHSGVASANAGLDMTMPGGTSCCELNITSYWGANLTQAVTNSSVPLWRVQDMATRILAAYYFVHQDEGYPKPNFNFFDINDPATNGHVNVMRDHHLIAREVATAGTVLLKNVNQTLPLRQPKKLVMIGSDAGPFRLGAHHYPDQIGWPYGPLGMGWGSGTAVYSYMISPYEAIQRRARADNTAVDWSFDDFDYGTAQAAANYTDAALVFVTSNSGEAYGTVPNVKPVDLSANMGDRNNLTLWNGGEELIKQVAAVNNNTIVVVHAVGPVTMEDWIDHPNVTAVVWANLPSSENGNALVNILYGTYNPSGRLPYTIARRREDYSADVLYNDKAPHPQINYTEQLGVDYRWFDSQNIAPRFEFGFGLSYTNFTYDDLHIDTLGATSWNDRWQGAIASDGLPDWLFDDAFKVHFNVSNTGGWDGFEVPQVYVGFPPSSGEPPRVLRAFDRVWVPRNQTTPVSFTLNYYDLSVWNATHQQWRRPEGDISVFVGASSRDLRLNTTLPSM</sequence>
<dbReference type="SUPFAM" id="SSF51445">
    <property type="entry name" value="(Trans)glycosidases"/>
    <property type="match status" value="1"/>
</dbReference>
<dbReference type="STRING" id="77020.A0A0M8MJW6"/>
<keyword evidence="12" id="KW-0732">Signal</keyword>
<dbReference type="Gene3D" id="2.60.40.10">
    <property type="entry name" value="Immunoglobulins"/>
    <property type="match status" value="1"/>
</dbReference>
<comment type="catalytic activity">
    <reaction evidence="1">
        <text>Hydrolysis of terminal, non-reducing beta-D-glucosyl residues with release of beta-D-glucose.</text>
        <dbReference type="EC" id="3.2.1.21"/>
    </reaction>
</comment>
<evidence type="ECO:0000256" key="3">
    <source>
        <dbReference type="ARBA" id="ARBA00005336"/>
    </source>
</evidence>
<dbReference type="Pfam" id="PF00933">
    <property type="entry name" value="Glyco_hydro_3"/>
    <property type="match status" value="1"/>
</dbReference>
<feature type="region of interest" description="Disordered" evidence="11">
    <location>
        <begin position="49"/>
        <end position="68"/>
    </location>
</feature>
<name>A0A0M8MJW6_9BASI</name>
<dbReference type="PANTHER" id="PTHR42715">
    <property type="entry name" value="BETA-GLUCOSIDASE"/>
    <property type="match status" value="1"/>
</dbReference>
<dbReference type="Pfam" id="PF14310">
    <property type="entry name" value="Fn3-like"/>
    <property type="match status" value="1"/>
</dbReference>
<keyword evidence="7" id="KW-0325">Glycoprotein</keyword>
<keyword evidence="15" id="KW-1185">Reference proteome</keyword>
<dbReference type="InterPro" id="IPR002772">
    <property type="entry name" value="Glyco_hydro_3_C"/>
</dbReference>
<dbReference type="EMBL" id="LGAV01000004">
    <property type="protein sequence ID" value="KOS13956.1"/>
    <property type="molecule type" value="Genomic_DNA"/>
</dbReference>
<comment type="similarity">
    <text evidence="3">Belongs to the glycosyl hydrolase 3 family.</text>
</comment>
<dbReference type="InterPro" id="IPR050288">
    <property type="entry name" value="Cellulose_deg_GH3"/>
</dbReference>
<dbReference type="SUPFAM" id="SSF52279">
    <property type="entry name" value="Beta-D-glucan exohydrolase, C-terminal domain"/>
    <property type="match status" value="1"/>
</dbReference>
<dbReference type="OrthoDB" id="416222at2759"/>
<dbReference type="GO" id="GO:0030245">
    <property type="term" value="P:cellulose catabolic process"/>
    <property type="evidence" value="ECO:0007669"/>
    <property type="project" value="UniProtKB-KW"/>
</dbReference>
<comment type="caution">
    <text evidence="14">The sequence shown here is derived from an EMBL/GenBank/DDBJ whole genome shotgun (WGS) entry which is preliminary data.</text>
</comment>
<dbReference type="EC" id="3.2.1.21" evidence="4"/>
<keyword evidence="5" id="KW-0378">Hydrolase</keyword>
<evidence type="ECO:0000256" key="12">
    <source>
        <dbReference type="SAM" id="SignalP"/>
    </source>
</evidence>
<dbReference type="InterPro" id="IPR017853">
    <property type="entry name" value="GH"/>
</dbReference>
<organism evidence="14 15">
    <name type="scientific">Malassezia pachydermatis</name>
    <dbReference type="NCBI Taxonomy" id="77020"/>
    <lineage>
        <taxon>Eukaryota</taxon>
        <taxon>Fungi</taxon>
        <taxon>Dikarya</taxon>
        <taxon>Basidiomycota</taxon>
        <taxon>Ustilaginomycotina</taxon>
        <taxon>Malasseziomycetes</taxon>
        <taxon>Malasseziales</taxon>
        <taxon>Malasseziaceae</taxon>
        <taxon>Malassezia</taxon>
    </lineage>
</organism>
<keyword evidence="6" id="KW-0136">Cellulose degradation</keyword>
<feature type="chain" id="PRO_5005818735" description="beta-glucosidase" evidence="12">
    <location>
        <begin position="21"/>
        <end position="802"/>
    </location>
</feature>
<keyword evidence="9" id="KW-0326">Glycosidase</keyword>
<proteinExistence type="inferred from homology"/>